<name>A0ABN7PTH6_9BURK</name>
<feature type="domain" description="BD-FAE-like" evidence="2">
    <location>
        <begin position="68"/>
        <end position="159"/>
    </location>
</feature>
<dbReference type="EMBL" id="CAJPVI010000004">
    <property type="protein sequence ID" value="CAG2134483.1"/>
    <property type="molecule type" value="Genomic_DNA"/>
</dbReference>
<proteinExistence type="predicted"/>
<dbReference type="Gene3D" id="3.40.50.1820">
    <property type="entry name" value="alpha/beta hydrolase"/>
    <property type="match status" value="1"/>
</dbReference>
<dbReference type="PANTHER" id="PTHR48081:SF33">
    <property type="entry name" value="KYNURENINE FORMAMIDASE"/>
    <property type="match status" value="1"/>
</dbReference>
<accession>A0ABN7PTH6</accession>
<dbReference type="InterPro" id="IPR050300">
    <property type="entry name" value="GDXG_lipolytic_enzyme"/>
</dbReference>
<dbReference type="PANTHER" id="PTHR48081">
    <property type="entry name" value="AB HYDROLASE SUPERFAMILY PROTEIN C4A8.06C"/>
    <property type="match status" value="1"/>
</dbReference>
<evidence type="ECO:0000256" key="1">
    <source>
        <dbReference type="ARBA" id="ARBA00022801"/>
    </source>
</evidence>
<dbReference type="SUPFAM" id="SSF53474">
    <property type="entry name" value="alpha/beta-Hydrolases"/>
    <property type="match status" value="1"/>
</dbReference>
<gene>
    <name evidence="3" type="primary">aqdA1_1</name>
    <name evidence="3" type="ORF">LMG26411_00975</name>
</gene>
<dbReference type="EC" id="3.5.1.-" evidence="3"/>
<sequence length="276" mass="30157">MQHVYRHMDRPMLDAAYNNTKAVRDFPGVYAGFQSRSAALYARRPCRRDLAYGPGPRQHFDWFPAELADAPVFVFIHGGYWQNCTKEDFAFVAEGPLALGFHVVLAEYTLAPEASMTQIVAEIGSLIDHLAADRSALGIAGSPICLSGHSAGGHLTAMYRSHPAVTHAMPISALVDLEPISLCWLNDKLQLTGEEIERFSPIRHIKAGVPTLVTVGAAELPELVRHSREYAAACEAFGESVRYLPVDGCDHFSVLEELALPDGSQMHALAGLIHAR</sequence>
<keyword evidence="4" id="KW-1185">Reference proteome</keyword>
<protein>
    <submittedName>
        <fullName evidence="3">N-octanoylanthranilate hydrolase AqdA1</fullName>
        <ecNumber evidence="3">3.5.1.-</ecNumber>
    </submittedName>
</protein>
<dbReference type="GO" id="GO:0016787">
    <property type="term" value="F:hydrolase activity"/>
    <property type="evidence" value="ECO:0007669"/>
    <property type="project" value="UniProtKB-KW"/>
</dbReference>
<dbReference type="InterPro" id="IPR029058">
    <property type="entry name" value="AB_hydrolase_fold"/>
</dbReference>
<evidence type="ECO:0000313" key="4">
    <source>
        <dbReference type="Proteomes" id="UP000672657"/>
    </source>
</evidence>
<comment type="caution">
    <text evidence="3">The sequence shown here is derived from an EMBL/GenBank/DDBJ whole genome shotgun (WGS) entry which is preliminary data.</text>
</comment>
<dbReference type="RefSeq" id="WP_211952182.1">
    <property type="nucleotide sequence ID" value="NZ_CAJPVI010000004.1"/>
</dbReference>
<dbReference type="InterPro" id="IPR049492">
    <property type="entry name" value="BD-FAE-like_dom"/>
</dbReference>
<reference evidence="3 4" key="1">
    <citation type="submission" date="2021-03" db="EMBL/GenBank/DDBJ databases">
        <authorList>
            <person name="Peeters C."/>
        </authorList>
    </citation>
    <scope>NUCLEOTIDE SEQUENCE [LARGE SCALE GENOMIC DNA]</scope>
    <source>
        <strain evidence="3 4">LMG 26411</strain>
    </source>
</reference>
<dbReference type="Pfam" id="PF20434">
    <property type="entry name" value="BD-FAE"/>
    <property type="match status" value="1"/>
</dbReference>
<evidence type="ECO:0000259" key="2">
    <source>
        <dbReference type="Pfam" id="PF20434"/>
    </source>
</evidence>
<organism evidence="3 4">
    <name type="scientific">Cupriavidus numazuensis</name>
    <dbReference type="NCBI Taxonomy" id="221992"/>
    <lineage>
        <taxon>Bacteria</taxon>
        <taxon>Pseudomonadati</taxon>
        <taxon>Pseudomonadota</taxon>
        <taxon>Betaproteobacteria</taxon>
        <taxon>Burkholderiales</taxon>
        <taxon>Burkholderiaceae</taxon>
        <taxon>Cupriavidus</taxon>
    </lineage>
</organism>
<dbReference type="Proteomes" id="UP000672657">
    <property type="component" value="Unassembled WGS sequence"/>
</dbReference>
<keyword evidence="1 3" id="KW-0378">Hydrolase</keyword>
<evidence type="ECO:0000313" key="3">
    <source>
        <dbReference type="EMBL" id="CAG2134483.1"/>
    </source>
</evidence>